<dbReference type="EMBL" id="UINC01150790">
    <property type="protein sequence ID" value="SVD44021.1"/>
    <property type="molecule type" value="Genomic_DNA"/>
</dbReference>
<accession>A0A382VDS0</accession>
<gene>
    <name evidence="1" type="ORF">METZ01_LOCUS396875</name>
</gene>
<name>A0A382VDS0_9ZZZZ</name>
<evidence type="ECO:0000313" key="1">
    <source>
        <dbReference type="EMBL" id="SVD44021.1"/>
    </source>
</evidence>
<organism evidence="1">
    <name type="scientific">marine metagenome</name>
    <dbReference type="NCBI Taxonomy" id="408172"/>
    <lineage>
        <taxon>unclassified sequences</taxon>
        <taxon>metagenomes</taxon>
        <taxon>ecological metagenomes</taxon>
    </lineage>
</organism>
<feature type="non-terminal residue" evidence="1">
    <location>
        <position position="1"/>
    </location>
</feature>
<feature type="non-terminal residue" evidence="1">
    <location>
        <position position="34"/>
    </location>
</feature>
<proteinExistence type="predicted"/>
<protein>
    <submittedName>
        <fullName evidence="1">Uncharacterized protein</fullName>
    </submittedName>
</protein>
<reference evidence="1" key="1">
    <citation type="submission" date="2018-05" db="EMBL/GenBank/DDBJ databases">
        <authorList>
            <person name="Lanie J.A."/>
            <person name="Ng W.-L."/>
            <person name="Kazmierczak K.M."/>
            <person name="Andrzejewski T.M."/>
            <person name="Davidsen T.M."/>
            <person name="Wayne K.J."/>
            <person name="Tettelin H."/>
            <person name="Glass J.I."/>
            <person name="Rusch D."/>
            <person name="Podicherti R."/>
            <person name="Tsui H.-C.T."/>
            <person name="Winkler M.E."/>
        </authorList>
    </citation>
    <scope>NUCLEOTIDE SEQUENCE</scope>
</reference>
<dbReference type="AlphaFoldDB" id="A0A382VDS0"/>
<sequence>MAIRRFIDAFDVFFYKLFQESDSKRKGQLFEEHL</sequence>